<organism evidence="5 6">
    <name type="scientific">Peribacillus faecalis</name>
    <dbReference type="NCBI Taxonomy" id="2772559"/>
    <lineage>
        <taxon>Bacteria</taxon>
        <taxon>Bacillati</taxon>
        <taxon>Bacillota</taxon>
        <taxon>Bacilli</taxon>
        <taxon>Bacillales</taxon>
        <taxon>Bacillaceae</taxon>
        <taxon>Peribacillus</taxon>
    </lineage>
</organism>
<dbReference type="Gene3D" id="3.40.50.12780">
    <property type="entry name" value="N-terminal domain of ligase-like"/>
    <property type="match status" value="1"/>
</dbReference>
<evidence type="ECO:0000313" key="5">
    <source>
        <dbReference type="EMBL" id="MBD3108416.1"/>
    </source>
</evidence>
<dbReference type="SUPFAM" id="SSF56801">
    <property type="entry name" value="Acetyl-CoA synthetase-like"/>
    <property type="match status" value="1"/>
</dbReference>
<keyword evidence="6" id="KW-1185">Reference proteome</keyword>
<evidence type="ECO:0000259" key="3">
    <source>
        <dbReference type="Pfam" id="PF00501"/>
    </source>
</evidence>
<comment type="caution">
    <text evidence="5">The sequence shown here is derived from an EMBL/GenBank/DDBJ whole genome shotgun (WGS) entry which is preliminary data.</text>
</comment>
<evidence type="ECO:0000256" key="1">
    <source>
        <dbReference type="ARBA" id="ARBA00006432"/>
    </source>
</evidence>
<dbReference type="InterPro" id="IPR020845">
    <property type="entry name" value="AMP-binding_CS"/>
</dbReference>
<evidence type="ECO:0000256" key="2">
    <source>
        <dbReference type="ARBA" id="ARBA00022598"/>
    </source>
</evidence>
<keyword evidence="2" id="KW-0436">Ligase</keyword>
<dbReference type="FunFam" id="3.30.300.30:FF:000008">
    <property type="entry name" value="2,3-dihydroxybenzoate-AMP ligase"/>
    <property type="match status" value="1"/>
</dbReference>
<dbReference type="InterPro" id="IPR025110">
    <property type="entry name" value="AMP-bd_C"/>
</dbReference>
<dbReference type="InterPro" id="IPR000873">
    <property type="entry name" value="AMP-dep_synth/lig_dom"/>
</dbReference>
<dbReference type="Gene3D" id="3.30.300.30">
    <property type="match status" value="1"/>
</dbReference>
<feature type="domain" description="AMP-dependent synthetase/ligase" evidence="3">
    <location>
        <begin position="2"/>
        <end position="333"/>
    </location>
</feature>
<gene>
    <name evidence="5" type="ORF">IEO70_08560</name>
</gene>
<sequence>MERILRAANGLKYAGIEKDSNVALMMINSPQYIISYYALLAIGATVVPINPTFKEKELTYVLNDAQCSAILYDFVGAEVVEKAKADLRTTEIFIASSGPGKENCQWMGLLQFEPITNLTERSEDDTAQILYTSGTTGQPKGAMITHDNIAWMTDAMTATNGTVESDKVAVVLPLFHAMAKMAGMWCPFYKGATIYLEVRFVPEAILEMIERERITVFIGVPTMFTMFVHSPKLKEYDYSSLRIFGSGGASIPVEIIDRIRKNIGVEILEAYGQTEATIMITSQPVDGEKVVGSVGPPIEGVELRIVTADNRDVPRGEVGEIIFRGRNVMKGYYGKPEETAATIREGWVYTGDLGYQDQQGNVFIVDRKKDMIIRGGYNVYPREIEEVLYSHPDVVECAVIGEPDDLFGEEIVAYVVVKNELEEQVLSDYCREKIASYKTPRIYRFIDSLPKTATGKILKGPLRQKHTTKR</sequence>
<dbReference type="PROSITE" id="PS00455">
    <property type="entry name" value="AMP_BINDING"/>
    <property type="match status" value="1"/>
</dbReference>
<accession>A0A927CWL5</accession>
<dbReference type="EMBL" id="JACXSI010000018">
    <property type="protein sequence ID" value="MBD3108416.1"/>
    <property type="molecule type" value="Genomic_DNA"/>
</dbReference>
<dbReference type="GO" id="GO:0031956">
    <property type="term" value="F:medium-chain fatty acid-CoA ligase activity"/>
    <property type="evidence" value="ECO:0007669"/>
    <property type="project" value="TreeGrafter"/>
</dbReference>
<dbReference type="InterPro" id="IPR042099">
    <property type="entry name" value="ANL_N_sf"/>
</dbReference>
<dbReference type="PANTHER" id="PTHR43201:SF5">
    <property type="entry name" value="MEDIUM-CHAIN ACYL-COA LIGASE ACSF2, MITOCHONDRIAL"/>
    <property type="match status" value="1"/>
</dbReference>
<dbReference type="PANTHER" id="PTHR43201">
    <property type="entry name" value="ACYL-COA SYNTHETASE"/>
    <property type="match status" value="1"/>
</dbReference>
<name>A0A927CWL5_9BACI</name>
<reference evidence="5" key="1">
    <citation type="submission" date="2020-09" db="EMBL/GenBank/DDBJ databases">
        <title>Bacillus faecalis sp. nov., a moderately halophilic bacterium isolated from cow faeces.</title>
        <authorList>
            <person name="Jiang L."/>
            <person name="Lee J."/>
        </authorList>
    </citation>
    <scope>NUCLEOTIDE SEQUENCE</scope>
    <source>
        <strain evidence="5">AGMB 02131</strain>
    </source>
</reference>
<evidence type="ECO:0000313" key="6">
    <source>
        <dbReference type="Proteomes" id="UP000602076"/>
    </source>
</evidence>
<dbReference type="GO" id="GO:0006631">
    <property type="term" value="P:fatty acid metabolic process"/>
    <property type="evidence" value="ECO:0007669"/>
    <property type="project" value="TreeGrafter"/>
</dbReference>
<dbReference type="Pfam" id="PF13193">
    <property type="entry name" value="AMP-binding_C"/>
    <property type="match status" value="1"/>
</dbReference>
<dbReference type="AlphaFoldDB" id="A0A927CWL5"/>
<protein>
    <submittedName>
        <fullName evidence="5">AMP-binding protein</fullName>
    </submittedName>
</protein>
<dbReference type="InterPro" id="IPR045851">
    <property type="entry name" value="AMP-bd_C_sf"/>
</dbReference>
<proteinExistence type="inferred from homology"/>
<evidence type="ECO:0000259" key="4">
    <source>
        <dbReference type="Pfam" id="PF13193"/>
    </source>
</evidence>
<dbReference type="Pfam" id="PF00501">
    <property type="entry name" value="AMP-binding"/>
    <property type="match status" value="1"/>
</dbReference>
<comment type="similarity">
    <text evidence="1">Belongs to the ATP-dependent AMP-binding enzyme family.</text>
</comment>
<feature type="domain" description="AMP-binding enzyme C-terminal" evidence="4">
    <location>
        <begin position="383"/>
        <end position="456"/>
    </location>
</feature>
<dbReference type="Proteomes" id="UP000602076">
    <property type="component" value="Unassembled WGS sequence"/>
</dbReference>